<dbReference type="Pfam" id="PF00387">
    <property type="entry name" value="PI-PLC-Y"/>
    <property type="match status" value="1"/>
</dbReference>
<dbReference type="AlphaFoldDB" id="A0A183IVF4"/>
<dbReference type="InterPro" id="IPR029071">
    <property type="entry name" value="Ubiquitin-like_domsf"/>
</dbReference>
<keyword evidence="1" id="KW-0442">Lipid degradation</keyword>
<evidence type="ECO:0000313" key="7">
    <source>
        <dbReference type="WBParaSite" id="SBAD_0000789001-mRNA-1"/>
    </source>
</evidence>
<dbReference type="GO" id="GO:0048015">
    <property type="term" value="P:phosphatidylinositol-mediated signaling"/>
    <property type="evidence" value="ECO:0007669"/>
    <property type="project" value="TreeGrafter"/>
</dbReference>
<dbReference type="PRINTS" id="PR00390">
    <property type="entry name" value="PHPHLIPASEC"/>
</dbReference>
<dbReference type="Proteomes" id="UP000270296">
    <property type="component" value="Unassembled WGS sequence"/>
</dbReference>
<evidence type="ECO:0000256" key="1">
    <source>
        <dbReference type="RuleBase" id="RU361133"/>
    </source>
</evidence>
<sequence length="460" mass="52602">MQNIYYVHCSLRQGDLSTLKGSGRLSTPVKSCYQVPSLNETIAKKLTRKFPKKMIDYTRDHLVRTYPAGVRIDSSNFNPLMFWSFGIQMVALNYQTSDGAMVLNTAMFEQNGNCGYVLKPRVMWDESCPLYGQYNPWDFETKVTRNLQLIVTVVSGQFLSLSPSDGSPYVDVETIGIPCDCFKERTKTVQKNTLNPVWNQSFLFEIKFADLTFLRLSVVDALNGKCIGQRVIPLKQLRQGYRHVPLRNSYNRPLEISTLFIYSRMEHEDIIKLDTCETVHSDITRSSSQSEVINNHLALREIHPQNETVDEFVLVEDMSDSCLNSNQKQTAAKRVLSPDEFVLRAVSPRDQLKGRFIIQRKEENVKFLIFFYQSNFSSLESRKNDNQASKAWAEQIDGTFMVCIHNVSPNQAYTIIRVPVQSTTQDIIVQVSLVVQYGNINFSYCCFSSAQTPGNRCLLK</sequence>
<keyword evidence="1" id="KW-0443">Lipid metabolism</keyword>
<evidence type="ECO:0000313" key="5">
    <source>
        <dbReference type="EMBL" id="VDP13668.1"/>
    </source>
</evidence>
<dbReference type="Pfam" id="PF00168">
    <property type="entry name" value="C2"/>
    <property type="match status" value="1"/>
</dbReference>
<dbReference type="GO" id="GO:0016042">
    <property type="term" value="P:lipid catabolic process"/>
    <property type="evidence" value="ECO:0007669"/>
    <property type="project" value="UniProtKB-KW"/>
</dbReference>
<dbReference type="OrthoDB" id="269822at2759"/>
<dbReference type="GO" id="GO:0051209">
    <property type="term" value="P:release of sequestered calcium ion into cytosol"/>
    <property type="evidence" value="ECO:0007669"/>
    <property type="project" value="TreeGrafter"/>
</dbReference>
<dbReference type="GO" id="GO:0004435">
    <property type="term" value="F:phosphatidylinositol-4,5-bisphosphate phospholipase C activity"/>
    <property type="evidence" value="ECO:0007669"/>
    <property type="project" value="UniProtKB-EC"/>
</dbReference>
<proteinExistence type="predicted"/>
<dbReference type="GO" id="GO:0007265">
    <property type="term" value="P:Ras protein signal transduction"/>
    <property type="evidence" value="ECO:0007669"/>
    <property type="project" value="TreeGrafter"/>
</dbReference>
<feature type="domain" description="PI-PLC Y-box" evidence="3">
    <location>
        <begin position="33"/>
        <end position="123"/>
    </location>
</feature>
<dbReference type="Gene3D" id="3.10.20.90">
    <property type="entry name" value="Phosphatidylinositol 3-kinase Catalytic Subunit, Chain A, domain 1"/>
    <property type="match status" value="2"/>
</dbReference>
<dbReference type="InterPro" id="IPR017946">
    <property type="entry name" value="PLC-like_Pdiesterase_TIM-brl"/>
</dbReference>
<dbReference type="SUPFAM" id="SSF49562">
    <property type="entry name" value="C2 domain (Calcium/lipid-binding domain, CaLB)"/>
    <property type="match status" value="1"/>
</dbReference>
<name>A0A183IVF4_9BILA</name>
<dbReference type="SUPFAM" id="SSF51695">
    <property type="entry name" value="PLC-like phosphodiesterases"/>
    <property type="match status" value="1"/>
</dbReference>
<dbReference type="PANTHER" id="PTHR10336:SF6">
    <property type="entry name" value="1-PHOSPHATIDYLINOSITOL 4,5-BISPHOSPHATE PHOSPHODIESTERASE EPSILON-1"/>
    <property type="match status" value="1"/>
</dbReference>
<dbReference type="CDD" id="cd00275">
    <property type="entry name" value="C2_PLC_like"/>
    <property type="match status" value="1"/>
</dbReference>
<evidence type="ECO:0000259" key="3">
    <source>
        <dbReference type="PROSITE" id="PS50008"/>
    </source>
</evidence>
<accession>A0A183IVF4</accession>
<evidence type="ECO:0000259" key="4">
    <source>
        <dbReference type="PROSITE" id="PS50200"/>
    </source>
</evidence>
<keyword evidence="1" id="KW-0378">Hydrolase</keyword>
<comment type="catalytic activity">
    <reaction evidence="1">
        <text>a 1,2-diacyl-sn-glycero-3-phospho-(1D-myo-inositol-4,5-bisphosphate) + H2O = 1D-myo-inositol 1,4,5-trisphosphate + a 1,2-diacyl-sn-glycerol + H(+)</text>
        <dbReference type="Rhea" id="RHEA:33179"/>
        <dbReference type="ChEBI" id="CHEBI:15377"/>
        <dbReference type="ChEBI" id="CHEBI:15378"/>
        <dbReference type="ChEBI" id="CHEBI:17815"/>
        <dbReference type="ChEBI" id="CHEBI:58456"/>
        <dbReference type="ChEBI" id="CHEBI:203600"/>
        <dbReference type="EC" id="3.1.4.11"/>
    </reaction>
</comment>
<dbReference type="SMART" id="SM00149">
    <property type="entry name" value="PLCYc"/>
    <property type="match status" value="1"/>
</dbReference>
<dbReference type="PANTHER" id="PTHR10336">
    <property type="entry name" value="PHOSPHOINOSITIDE-SPECIFIC PHOSPHOLIPASE C FAMILY PROTEIN"/>
    <property type="match status" value="1"/>
</dbReference>
<dbReference type="PROSITE" id="PS50008">
    <property type="entry name" value="PIPLC_Y_DOMAIN"/>
    <property type="match status" value="1"/>
</dbReference>
<feature type="domain" description="C2" evidence="2">
    <location>
        <begin position="124"/>
        <end position="254"/>
    </location>
</feature>
<dbReference type="GO" id="GO:0007186">
    <property type="term" value="P:G protein-coupled receptor signaling pathway"/>
    <property type="evidence" value="ECO:0007669"/>
    <property type="project" value="TreeGrafter"/>
</dbReference>
<dbReference type="InterPro" id="IPR000008">
    <property type="entry name" value="C2_dom"/>
</dbReference>
<reference evidence="5 6" key="2">
    <citation type="submission" date="2018-11" db="EMBL/GenBank/DDBJ databases">
        <authorList>
            <consortium name="Pathogen Informatics"/>
        </authorList>
    </citation>
    <scope>NUCLEOTIDE SEQUENCE [LARGE SCALE GENOMIC DNA]</scope>
</reference>
<dbReference type="WBParaSite" id="SBAD_0000789001-mRNA-1">
    <property type="protein sequence ID" value="SBAD_0000789001-mRNA-1"/>
    <property type="gene ID" value="SBAD_0000789001"/>
</dbReference>
<evidence type="ECO:0000259" key="2">
    <source>
        <dbReference type="PROSITE" id="PS50004"/>
    </source>
</evidence>
<dbReference type="GO" id="GO:0046488">
    <property type="term" value="P:phosphatidylinositol metabolic process"/>
    <property type="evidence" value="ECO:0007669"/>
    <property type="project" value="TreeGrafter"/>
</dbReference>
<dbReference type="InterPro" id="IPR001192">
    <property type="entry name" value="PI-PLC_fam"/>
</dbReference>
<gene>
    <name evidence="5" type="ORF">SBAD_LOCUS7601</name>
</gene>
<keyword evidence="6" id="KW-1185">Reference proteome</keyword>
<dbReference type="Gene3D" id="3.20.20.190">
    <property type="entry name" value="Phosphatidylinositol (PI) phosphodiesterase"/>
    <property type="match status" value="1"/>
</dbReference>
<feature type="domain" description="Ras-associating" evidence="4">
    <location>
        <begin position="296"/>
        <end position="363"/>
    </location>
</feature>
<organism evidence="7">
    <name type="scientific">Soboliphyme baturini</name>
    <dbReference type="NCBI Taxonomy" id="241478"/>
    <lineage>
        <taxon>Eukaryota</taxon>
        <taxon>Metazoa</taxon>
        <taxon>Ecdysozoa</taxon>
        <taxon>Nematoda</taxon>
        <taxon>Enoplea</taxon>
        <taxon>Dorylaimia</taxon>
        <taxon>Dioctophymatida</taxon>
        <taxon>Dioctophymatoidea</taxon>
        <taxon>Soboliphymatidae</taxon>
        <taxon>Soboliphyme</taxon>
    </lineage>
</organism>
<dbReference type="SUPFAM" id="SSF54236">
    <property type="entry name" value="Ubiquitin-like"/>
    <property type="match status" value="2"/>
</dbReference>
<protein>
    <recommendedName>
        <fullName evidence="1">Phosphoinositide phospholipase C</fullName>
        <ecNumber evidence="1">3.1.4.11</ecNumber>
    </recommendedName>
</protein>
<dbReference type="InterPro" id="IPR000159">
    <property type="entry name" value="RA_dom"/>
</dbReference>
<evidence type="ECO:0000313" key="6">
    <source>
        <dbReference type="Proteomes" id="UP000270296"/>
    </source>
</evidence>
<dbReference type="PROSITE" id="PS50200">
    <property type="entry name" value="RA"/>
    <property type="match status" value="1"/>
</dbReference>
<dbReference type="InterPro" id="IPR035892">
    <property type="entry name" value="C2_domain_sf"/>
</dbReference>
<dbReference type="Gene3D" id="2.60.40.150">
    <property type="entry name" value="C2 domain"/>
    <property type="match status" value="1"/>
</dbReference>
<dbReference type="EC" id="3.1.4.11" evidence="1"/>
<dbReference type="SMART" id="SM00239">
    <property type="entry name" value="C2"/>
    <property type="match status" value="1"/>
</dbReference>
<reference evidence="7" key="1">
    <citation type="submission" date="2016-06" db="UniProtKB">
        <authorList>
            <consortium name="WormBaseParasite"/>
        </authorList>
    </citation>
    <scope>IDENTIFICATION</scope>
</reference>
<dbReference type="EMBL" id="UZAM01010769">
    <property type="protein sequence ID" value="VDP13668.1"/>
    <property type="molecule type" value="Genomic_DNA"/>
</dbReference>
<dbReference type="InterPro" id="IPR001711">
    <property type="entry name" value="PLipase_C_Pinositol-sp_Y"/>
</dbReference>
<dbReference type="PROSITE" id="PS50004">
    <property type="entry name" value="C2"/>
    <property type="match status" value="1"/>
</dbReference>